<comment type="caution">
    <text evidence="1">The sequence shown here is derived from an EMBL/GenBank/DDBJ whole genome shotgun (WGS) entry which is preliminary data.</text>
</comment>
<evidence type="ECO:0000313" key="2">
    <source>
        <dbReference type="Proteomes" id="UP000286716"/>
    </source>
</evidence>
<accession>A0A428VUK0</accession>
<dbReference type="OrthoDB" id="3743899at2"/>
<protein>
    <submittedName>
        <fullName evidence="1">Uncharacterized protein</fullName>
    </submittedName>
</protein>
<keyword evidence="2" id="KW-1185">Reference proteome</keyword>
<dbReference type="Proteomes" id="UP000286716">
    <property type="component" value="Unassembled WGS sequence"/>
</dbReference>
<organism evidence="1 2">
    <name type="scientific">Amycolatopsis balhimycina DSM 5908</name>
    <dbReference type="NCBI Taxonomy" id="1081091"/>
    <lineage>
        <taxon>Bacteria</taxon>
        <taxon>Bacillati</taxon>
        <taxon>Actinomycetota</taxon>
        <taxon>Actinomycetes</taxon>
        <taxon>Pseudonocardiales</taxon>
        <taxon>Pseudonocardiaceae</taxon>
        <taxon>Amycolatopsis</taxon>
    </lineage>
</organism>
<dbReference type="RefSeq" id="WP_020639482.1">
    <property type="nucleotide sequence ID" value="NZ_QHHU01000142.1"/>
</dbReference>
<reference evidence="1 2" key="1">
    <citation type="submission" date="2018-05" db="EMBL/GenBank/DDBJ databases">
        <title>Evolution of GPA BGCs.</title>
        <authorList>
            <person name="Waglechner N."/>
            <person name="Wright G.D."/>
        </authorList>
    </citation>
    <scope>NUCLEOTIDE SEQUENCE [LARGE SCALE GENOMIC DNA]</scope>
    <source>
        <strain evidence="1 2">DSM 5908</strain>
    </source>
</reference>
<dbReference type="AlphaFoldDB" id="A0A428VUK0"/>
<evidence type="ECO:0000313" key="1">
    <source>
        <dbReference type="EMBL" id="RSM34515.1"/>
    </source>
</evidence>
<name>A0A428VUK0_AMYBA</name>
<sequence length="92" mass="10384">MVETAMTHRVLDADDLGRALNDLLPWPLSVRITPRRAARAIADGIARRAARTIAPRSWAPYSMLRGAVNVVADRRLADDGRVRDLIRRLEER</sequence>
<gene>
    <name evidence="1" type="ORF">DMA12_48045</name>
</gene>
<proteinExistence type="predicted"/>
<dbReference type="EMBL" id="QHHU01000142">
    <property type="protein sequence ID" value="RSM34515.1"/>
    <property type="molecule type" value="Genomic_DNA"/>
</dbReference>